<gene>
    <name evidence="2" type="ORF">EV379_1212</name>
</gene>
<keyword evidence="1" id="KW-1133">Transmembrane helix</keyword>
<name>A0A4Q8ALH2_9MICO</name>
<evidence type="ECO:0000256" key="1">
    <source>
        <dbReference type="SAM" id="Phobius"/>
    </source>
</evidence>
<dbReference type="EMBL" id="SHLC01000001">
    <property type="protein sequence ID" value="RZU64901.1"/>
    <property type="molecule type" value="Genomic_DNA"/>
</dbReference>
<dbReference type="Proteomes" id="UP000291483">
    <property type="component" value="Unassembled WGS sequence"/>
</dbReference>
<dbReference type="RefSeq" id="WP_130505333.1">
    <property type="nucleotide sequence ID" value="NZ_SHLC01000001.1"/>
</dbReference>
<organism evidence="2 3">
    <name type="scientific">Microterricola gilva</name>
    <dbReference type="NCBI Taxonomy" id="393267"/>
    <lineage>
        <taxon>Bacteria</taxon>
        <taxon>Bacillati</taxon>
        <taxon>Actinomycetota</taxon>
        <taxon>Actinomycetes</taxon>
        <taxon>Micrococcales</taxon>
        <taxon>Microbacteriaceae</taxon>
        <taxon>Microterricola</taxon>
    </lineage>
</organism>
<proteinExistence type="predicted"/>
<protein>
    <submittedName>
        <fullName evidence="2">Uncharacterized protein</fullName>
    </submittedName>
</protein>
<accession>A0A4Q8ALH2</accession>
<evidence type="ECO:0000313" key="3">
    <source>
        <dbReference type="Proteomes" id="UP000291483"/>
    </source>
</evidence>
<evidence type="ECO:0000313" key="2">
    <source>
        <dbReference type="EMBL" id="RZU64901.1"/>
    </source>
</evidence>
<comment type="caution">
    <text evidence="2">The sequence shown here is derived from an EMBL/GenBank/DDBJ whole genome shotgun (WGS) entry which is preliminary data.</text>
</comment>
<reference evidence="2 3" key="1">
    <citation type="submission" date="2019-02" db="EMBL/GenBank/DDBJ databases">
        <title>Sequencing the genomes of 1000 actinobacteria strains.</title>
        <authorList>
            <person name="Klenk H.-P."/>
        </authorList>
    </citation>
    <scope>NUCLEOTIDE SEQUENCE [LARGE SCALE GENOMIC DNA]</scope>
    <source>
        <strain evidence="2 3">DSM 18319</strain>
    </source>
</reference>
<feature type="transmembrane region" description="Helical" evidence="1">
    <location>
        <begin position="7"/>
        <end position="23"/>
    </location>
</feature>
<feature type="transmembrane region" description="Helical" evidence="1">
    <location>
        <begin position="29"/>
        <end position="47"/>
    </location>
</feature>
<keyword evidence="3" id="KW-1185">Reference proteome</keyword>
<keyword evidence="1" id="KW-0812">Transmembrane</keyword>
<dbReference type="AlphaFoldDB" id="A0A4Q8ALH2"/>
<keyword evidence="1" id="KW-0472">Membrane</keyword>
<sequence length="59" mass="6515">MTNRRLLTLLLAGCVLYVFGPYFSDHLMIAGMGLLIVVVLILCAAIGQKLRRTNDHPTT</sequence>